<dbReference type="OrthoDB" id="6898744at2"/>
<feature type="transmembrane region" description="Helical" evidence="1">
    <location>
        <begin position="80"/>
        <end position="96"/>
    </location>
</feature>
<name>A0A0D5Y5V7_9PSED</name>
<dbReference type="RefSeq" id="WP_045885449.1">
    <property type="nucleotide sequence ID" value="NZ_CP011110.1"/>
</dbReference>
<evidence type="ECO:0000256" key="1">
    <source>
        <dbReference type="SAM" id="Phobius"/>
    </source>
</evidence>
<dbReference type="EMBL" id="CP011110">
    <property type="protein sequence ID" value="AKA26430.1"/>
    <property type="molecule type" value="Genomic_DNA"/>
</dbReference>
<reference evidence="2 3" key="1">
    <citation type="journal article" date="2015" name="Mol. Plant Microbe Interact.">
        <title>Comparative Genomic Analysis of Pseudomonas chlororaphis PCL1606 Reveals New Insight into Antifungal Compounds Involved in Biocontrol.</title>
        <authorList>
            <person name="Calderon C.E."/>
            <person name="Ramos C."/>
            <person name="de Vicente A."/>
            <person name="Cazorla F.M."/>
        </authorList>
    </citation>
    <scope>NUCLEOTIDE SEQUENCE [LARGE SCALE GENOMIC DNA]</scope>
    <source>
        <strain evidence="2 3">PCL1606</strain>
    </source>
</reference>
<feature type="transmembrane region" description="Helical" evidence="1">
    <location>
        <begin position="50"/>
        <end position="73"/>
    </location>
</feature>
<keyword evidence="1" id="KW-1133">Transmembrane helix</keyword>
<keyword evidence="1" id="KW-0472">Membrane</keyword>
<dbReference type="Proteomes" id="UP000032748">
    <property type="component" value="Chromosome"/>
</dbReference>
<evidence type="ECO:0000313" key="3">
    <source>
        <dbReference type="Proteomes" id="UP000032748"/>
    </source>
</evidence>
<dbReference type="KEGG" id="pcz:PCL1606_49830"/>
<accession>A0A0D5Y5V7</accession>
<evidence type="ECO:0000313" key="2">
    <source>
        <dbReference type="EMBL" id="AKA26430.1"/>
    </source>
</evidence>
<sequence length="132" mass="14617">MSSTRFTRDDSIRLLTALLAHSLAVLAFLLVNRYGIALYRSLYGPISRGISVGLLIEMLLILFVIVNLVIAVVPNLKVKLGLIVVLSVLTGYFLFSHNPIRGYFYCAQTSLLPLAAICLARWLHRACRPQSG</sequence>
<feature type="transmembrane region" description="Helical" evidence="1">
    <location>
        <begin position="12"/>
        <end position="30"/>
    </location>
</feature>
<dbReference type="PATRIC" id="fig|587753.10.peg.4977"/>
<feature type="transmembrane region" description="Helical" evidence="1">
    <location>
        <begin position="102"/>
        <end position="123"/>
    </location>
</feature>
<organism evidence="2 3">
    <name type="scientific">Pseudomonas chlororaphis</name>
    <dbReference type="NCBI Taxonomy" id="587753"/>
    <lineage>
        <taxon>Bacteria</taxon>
        <taxon>Pseudomonadati</taxon>
        <taxon>Pseudomonadota</taxon>
        <taxon>Gammaproteobacteria</taxon>
        <taxon>Pseudomonadales</taxon>
        <taxon>Pseudomonadaceae</taxon>
        <taxon>Pseudomonas</taxon>
    </lineage>
</organism>
<gene>
    <name evidence="2" type="ORF">PCL1606_49830</name>
</gene>
<protein>
    <submittedName>
        <fullName evidence="2">Uncharacterized protein</fullName>
    </submittedName>
</protein>
<dbReference type="AlphaFoldDB" id="A0A0D5Y5V7"/>
<proteinExistence type="predicted"/>
<keyword evidence="1" id="KW-0812">Transmembrane</keyword>